<keyword evidence="3" id="KW-1185">Reference proteome</keyword>
<dbReference type="EMBL" id="JANQDX010000015">
    <property type="protein sequence ID" value="KAL0911024.1"/>
    <property type="molecule type" value="Genomic_DNA"/>
</dbReference>
<dbReference type="Proteomes" id="UP001552299">
    <property type="component" value="Unassembled WGS sequence"/>
</dbReference>
<evidence type="ECO:0000313" key="3">
    <source>
        <dbReference type="Proteomes" id="UP001552299"/>
    </source>
</evidence>
<proteinExistence type="predicted"/>
<comment type="caution">
    <text evidence="2">The sequence shown here is derived from an EMBL/GenBank/DDBJ whole genome shotgun (WGS) entry which is preliminary data.</text>
</comment>
<dbReference type="AlphaFoldDB" id="A0ABD0UDW3"/>
<evidence type="ECO:0000313" key="2">
    <source>
        <dbReference type="EMBL" id="KAL0911024.1"/>
    </source>
</evidence>
<organism evidence="2 3">
    <name type="scientific">Dendrobium thyrsiflorum</name>
    <name type="common">Pinecone-like raceme dendrobium</name>
    <name type="synonym">Orchid</name>
    <dbReference type="NCBI Taxonomy" id="117978"/>
    <lineage>
        <taxon>Eukaryota</taxon>
        <taxon>Viridiplantae</taxon>
        <taxon>Streptophyta</taxon>
        <taxon>Embryophyta</taxon>
        <taxon>Tracheophyta</taxon>
        <taxon>Spermatophyta</taxon>
        <taxon>Magnoliopsida</taxon>
        <taxon>Liliopsida</taxon>
        <taxon>Asparagales</taxon>
        <taxon>Orchidaceae</taxon>
        <taxon>Epidendroideae</taxon>
        <taxon>Malaxideae</taxon>
        <taxon>Dendrobiinae</taxon>
        <taxon>Dendrobium</taxon>
    </lineage>
</organism>
<accession>A0ABD0UDW3</accession>
<name>A0ABD0UDW3_DENTH</name>
<protein>
    <submittedName>
        <fullName evidence="2">Uncharacterized protein</fullName>
    </submittedName>
</protein>
<feature type="region of interest" description="Disordered" evidence="1">
    <location>
        <begin position="1"/>
        <end position="82"/>
    </location>
</feature>
<feature type="compositionally biased region" description="Basic and acidic residues" evidence="1">
    <location>
        <begin position="1"/>
        <end position="37"/>
    </location>
</feature>
<evidence type="ECO:0000256" key="1">
    <source>
        <dbReference type="SAM" id="MobiDB-lite"/>
    </source>
</evidence>
<reference evidence="2 3" key="1">
    <citation type="journal article" date="2024" name="Plant Biotechnol. J.">
        <title>Dendrobium thyrsiflorum genome and its molecular insights into genes involved in important horticultural traits.</title>
        <authorList>
            <person name="Chen B."/>
            <person name="Wang J.Y."/>
            <person name="Zheng P.J."/>
            <person name="Li K.L."/>
            <person name="Liang Y.M."/>
            <person name="Chen X.F."/>
            <person name="Zhang C."/>
            <person name="Zhao X."/>
            <person name="He X."/>
            <person name="Zhang G.Q."/>
            <person name="Liu Z.J."/>
            <person name="Xu Q."/>
        </authorList>
    </citation>
    <scope>NUCLEOTIDE SEQUENCE [LARGE SCALE GENOMIC DNA]</scope>
    <source>
        <strain evidence="2">GZMU011</strain>
    </source>
</reference>
<sequence length="82" mass="9632">MSEFLIRQKGESTKERNQLATKEAKEARARGGRKVDGQSRLWQRRRVRMGDRSKEGSSVVRERRKRRSWLFLQKSRGKGSKG</sequence>
<gene>
    <name evidence="2" type="ORF">M5K25_019127</name>
</gene>